<evidence type="ECO:0000256" key="2">
    <source>
        <dbReference type="ARBA" id="ARBA00023033"/>
    </source>
</evidence>
<dbReference type="PANTHER" id="PTHR30137">
    <property type="entry name" value="LUCIFERASE-LIKE MONOOXYGENASE"/>
    <property type="match status" value="1"/>
</dbReference>
<dbReference type="PANTHER" id="PTHR30137:SF8">
    <property type="entry name" value="BLR5498 PROTEIN"/>
    <property type="match status" value="1"/>
</dbReference>
<keyword evidence="1" id="KW-0560">Oxidoreductase</keyword>
<dbReference type="InterPro" id="IPR024011">
    <property type="entry name" value="Biosynth_lucif-like_mOase_dom"/>
</dbReference>
<keyword evidence="2" id="KW-0503">Monooxygenase</keyword>
<dbReference type="InterPro" id="IPR036661">
    <property type="entry name" value="Luciferase-like_sf"/>
</dbReference>
<dbReference type="Pfam" id="PF00296">
    <property type="entry name" value="Bac_luciferase"/>
    <property type="match status" value="1"/>
</dbReference>
<dbReference type="EMBL" id="WPHG01000003">
    <property type="protein sequence ID" value="MVA98335.1"/>
    <property type="molecule type" value="Genomic_DNA"/>
</dbReference>
<dbReference type="GO" id="GO:0004497">
    <property type="term" value="F:monooxygenase activity"/>
    <property type="evidence" value="ECO:0007669"/>
    <property type="project" value="UniProtKB-KW"/>
</dbReference>
<dbReference type="RefSeq" id="WP_156713284.1">
    <property type="nucleotide sequence ID" value="NZ_WPHG01000003.1"/>
</dbReference>
<accession>A0A844QGD2</accession>
<proteinExistence type="predicted"/>
<dbReference type="Gene3D" id="3.20.20.30">
    <property type="entry name" value="Luciferase-like domain"/>
    <property type="match status" value="1"/>
</dbReference>
<dbReference type="NCBIfam" id="TIGR04020">
    <property type="entry name" value="seco_metab_LLM"/>
    <property type="match status" value="1"/>
</dbReference>
<gene>
    <name evidence="4" type="ORF">GN330_13885</name>
</gene>
<sequence>MKFSLMFFSNSYPEEAGGPYAVISEIAQYGDRHGFEAVWMPERHFHTLGGIYPNPAVVAAYLAAATEKIRLRAGSVVVPLHHPAEIVESWSVVDQLSDGRVDLALASGWNVNDFVLSPSTYADLRNIWLERIDEIRRLWRGHRVAYPNGDQVPTEIVTYPRPVQPEPNLWLTASKQPETFRKAGELGMNVLTMLAGISLEQLADKVRLYRQGRDEAGHDPAAGTVTLMLHTFVHDNIDVVHGAVRGPFLQYIKTSLLSHLQGKAVDVGRQLSPAEIDDMAEYSFERYFSTAALFGSVEGTRKFALSAAAAGVDEIACLLDYGPSLADIRANLPYLAELKRSFEPVTA</sequence>
<dbReference type="GO" id="GO:0016705">
    <property type="term" value="F:oxidoreductase activity, acting on paired donors, with incorporation or reduction of molecular oxygen"/>
    <property type="evidence" value="ECO:0007669"/>
    <property type="project" value="InterPro"/>
</dbReference>
<organism evidence="4 5">
    <name type="scientific">Nitratireductor arenosus</name>
    <dbReference type="NCBI Taxonomy" id="2682096"/>
    <lineage>
        <taxon>Bacteria</taxon>
        <taxon>Pseudomonadati</taxon>
        <taxon>Pseudomonadota</taxon>
        <taxon>Alphaproteobacteria</taxon>
        <taxon>Hyphomicrobiales</taxon>
        <taxon>Phyllobacteriaceae</taxon>
        <taxon>Nitratireductor</taxon>
    </lineage>
</organism>
<name>A0A844QGD2_9HYPH</name>
<dbReference type="Proteomes" id="UP000463224">
    <property type="component" value="Unassembled WGS sequence"/>
</dbReference>
<evidence type="ECO:0000259" key="3">
    <source>
        <dbReference type="Pfam" id="PF00296"/>
    </source>
</evidence>
<feature type="domain" description="Luciferase-like" evidence="3">
    <location>
        <begin position="4"/>
        <end position="278"/>
    </location>
</feature>
<dbReference type="SUPFAM" id="SSF51679">
    <property type="entry name" value="Bacterial luciferase-like"/>
    <property type="match status" value="1"/>
</dbReference>
<dbReference type="AlphaFoldDB" id="A0A844QGD2"/>
<evidence type="ECO:0000313" key="5">
    <source>
        <dbReference type="Proteomes" id="UP000463224"/>
    </source>
</evidence>
<dbReference type="GO" id="GO:0005829">
    <property type="term" value="C:cytosol"/>
    <property type="evidence" value="ECO:0007669"/>
    <property type="project" value="TreeGrafter"/>
</dbReference>
<reference evidence="4 5" key="1">
    <citation type="submission" date="2019-12" db="EMBL/GenBank/DDBJ databases">
        <title>Nitratireductor arenosus sp. nov., Isolated from sea sand, Jeju island, South Korea.</title>
        <authorList>
            <person name="Kim W."/>
        </authorList>
    </citation>
    <scope>NUCLEOTIDE SEQUENCE [LARGE SCALE GENOMIC DNA]</scope>
    <source>
        <strain evidence="4 5">CAU 1489</strain>
    </source>
</reference>
<evidence type="ECO:0000313" key="4">
    <source>
        <dbReference type="EMBL" id="MVA98335.1"/>
    </source>
</evidence>
<comment type="caution">
    <text evidence="4">The sequence shown here is derived from an EMBL/GenBank/DDBJ whole genome shotgun (WGS) entry which is preliminary data.</text>
</comment>
<dbReference type="InterPro" id="IPR011251">
    <property type="entry name" value="Luciferase-like_dom"/>
</dbReference>
<dbReference type="InterPro" id="IPR050766">
    <property type="entry name" value="Bact_Lucif_Oxidored"/>
</dbReference>
<evidence type="ECO:0000256" key="1">
    <source>
        <dbReference type="ARBA" id="ARBA00023002"/>
    </source>
</evidence>
<protein>
    <submittedName>
        <fullName evidence="4">LLM class flavin-dependent oxidoreductase</fullName>
    </submittedName>
</protein>
<keyword evidence="5" id="KW-1185">Reference proteome</keyword>